<sequence length="146" mass="16604">MNANFLKYRSTRKLTTTVENRTVYSGDFAELNIFETGEVAEKVPLQFDFPIIASMLTGKKIMHLEDKPAFDFFPGESVVLPSNEKISIDFPVATGTSPTSCLALGIDPEKIRETVELFNNKTRVHYENDQYEIDDTTHHLENNEQV</sequence>
<protein>
    <submittedName>
        <fullName evidence="2">AraC family transcriptional regulator</fullName>
    </submittedName>
</protein>
<feature type="non-terminal residue" evidence="2">
    <location>
        <position position="146"/>
    </location>
</feature>
<gene>
    <name evidence="2" type="ORF">HC176_16045</name>
</gene>
<dbReference type="Pfam" id="PF06719">
    <property type="entry name" value="AraC_N"/>
    <property type="match status" value="1"/>
</dbReference>
<reference evidence="2 3" key="1">
    <citation type="submission" date="2020-03" db="EMBL/GenBank/DDBJ databases">
        <title>Tamlana sp. nov, isolated from XXX.</title>
        <authorList>
            <person name="Cao W.R."/>
        </authorList>
    </citation>
    <scope>NUCLEOTIDE SEQUENCE [LARGE SCALE GENOMIC DNA]</scope>
    <source>
        <strain evidence="2 3">HST1-43</strain>
    </source>
</reference>
<accession>A0ABX1DHL8</accession>
<dbReference type="InterPro" id="IPR009594">
    <property type="entry name" value="Tscrpt_reg_HTH_AraC_N"/>
</dbReference>
<evidence type="ECO:0000313" key="2">
    <source>
        <dbReference type="EMBL" id="NJX16987.1"/>
    </source>
</evidence>
<comment type="caution">
    <text evidence="2">The sequence shown here is derived from an EMBL/GenBank/DDBJ whole genome shotgun (WGS) entry which is preliminary data.</text>
</comment>
<organism evidence="2 3">
    <name type="scientific">Tamlana crocina</name>
    <dbReference type="NCBI Taxonomy" id="393006"/>
    <lineage>
        <taxon>Bacteria</taxon>
        <taxon>Pseudomonadati</taxon>
        <taxon>Bacteroidota</taxon>
        <taxon>Flavobacteriia</taxon>
        <taxon>Flavobacteriales</taxon>
        <taxon>Flavobacteriaceae</taxon>
        <taxon>Tamlana</taxon>
    </lineage>
</organism>
<dbReference type="Proteomes" id="UP000760545">
    <property type="component" value="Unassembled WGS sequence"/>
</dbReference>
<evidence type="ECO:0000313" key="3">
    <source>
        <dbReference type="Proteomes" id="UP000760545"/>
    </source>
</evidence>
<evidence type="ECO:0000259" key="1">
    <source>
        <dbReference type="Pfam" id="PF06719"/>
    </source>
</evidence>
<keyword evidence="3" id="KW-1185">Reference proteome</keyword>
<name>A0ABX1DHL8_9FLAO</name>
<feature type="domain" description="Transcription regulator HTH AraC N-terminal" evidence="1">
    <location>
        <begin position="29"/>
        <end position="119"/>
    </location>
</feature>
<proteinExistence type="predicted"/>
<dbReference type="EMBL" id="JAAVJS010000144">
    <property type="protein sequence ID" value="NJX16987.1"/>
    <property type="molecule type" value="Genomic_DNA"/>
</dbReference>
<dbReference type="RefSeq" id="WP_167920005.1">
    <property type="nucleotide sequence ID" value="NZ_JAAVJS010000144.1"/>
</dbReference>